<evidence type="ECO:0000256" key="1">
    <source>
        <dbReference type="SAM" id="MobiDB-lite"/>
    </source>
</evidence>
<name>A0ABR4DYB0_9PEZI</name>
<dbReference type="Proteomes" id="UP001600888">
    <property type="component" value="Unassembled WGS sequence"/>
</dbReference>
<evidence type="ECO:0000259" key="2">
    <source>
        <dbReference type="PROSITE" id="PS51186"/>
    </source>
</evidence>
<dbReference type="Gene3D" id="3.40.630.30">
    <property type="match status" value="1"/>
</dbReference>
<protein>
    <recommendedName>
        <fullName evidence="2">N-acetyltransferase domain-containing protein</fullName>
    </recommendedName>
</protein>
<dbReference type="Pfam" id="PF13302">
    <property type="entry name" value="Acetyltransf_3"/>
    <property type="match status" value="1"/>
</dbReference>
<feature type="compositionally biased region" description="Low complexity" evidence="1">
    <location>
        <begin position="112"/>
        <end position="133"/>
    </location>
</feature>
<dbReference type="SUPFAM" id="SSF55729">
    <property type="entry name" value="Acyl-CoA N-acyltransferases (Nat)"/>
    <property type="match status" value="1"/>
</dbReference>
<dbReference type="InterPro" id="IPR016181">
    <property type="entry name" value="Acyl_CoA_acyltransferase"/>
</dbReference>
<accession>A0ABR4DYB0</accession>
<feature type="region of interest" description="Disordered" evidence="1">
    <location>
        <begin position="112"/>
        <end position="137"/>
    </location>
</feature>
<dbReference type="PANTHER" id="PTHR43415:SF3">
    <property type="entry name" value="GNAT-FAMILY ACETYLTRANSFERASE"/>
    <property type="match status" value="1"/>
</dbReference>
<keyword evidence="4" id="KW-1185">Reference proteome</keyword>
<dbReference type="InterPro" id="IPR000182">
    <property type="entry name" value="GNAT_dom"/>
</dbReference>
<proteinExistence type="predicted"/>
<sequence length="263" mass="29476">MSQSRRALRHLSQHIRPLGSTAARSTTRSIYHSKMVGSNLFKSERLIYRAIEDSDEDLDFIHSISLDAEGFANGMDLALVPQNKEATKRWKQRLETAIIAVIVCLPPPSGPEPAADTCAEDAAPAQQPGKKAASSTPIGLISLSGPTSMRTAQHRNANVGIDILPPYQRRGYGSEAIRWVVGWGFEAYGLHRIGIESFSHNEGAGRLYERLGFVPEQRKREALWFRGGWSDLLGFAMLEDEWRERQRQRQRRELGQEQAARIA</sequence>
<evidence type="ECO:0000313" key="4">
    <source>
        <dbReference type="Proteomes" id="UP001600888"/>
    </source>
</evidence>
<gene>
    <name evidence="3" type="ORF">FJTKL_02485</name>
</gene>
<dbReference type="PANTHER" id="PTHR43415">
    <property type="entry name" value="SPERMIDINE N(1)-ACETYLTRANSFERASE"/>
    <property type="match status" value="1"/>
</dbReference>
<comment type="caution">
    <text evidence="3">The sequence shown here is derived from an EMBL/GenBank/DDBJ whole genome shotgun (WGS) entry which is preliminary data.</text>
</comment>
<reference evidence="3 4" key="1">
    <citation type="submission" date="2024-03" db="EMBL/GenBank/DDBJ databases">
        <title>A high-quality draft genome sequence of Diaporthe vaccinii, a causative agent of upright dieback and viscid rot disease in cranberry plants.</title>
        <authorList>
            <person name="Sarrasin M."/>
            <person name="Lang B.F."/>
            <person name="Burger G."/>
        </authorList>
    </citation>
    <scope>NUCLEOTIDE SEQUENCE [LARGE SCALE GENOMIC DNA]</scope>
    <source>
        <strain evidence="3 4">IS7</strain>
    </source>
</reference>
<dbReference type="EMBL" id="JBAWTH010000141">
    <property type="protein sequence ID" value="KAL2275149.1"/>
    <property type="molecule type" value="Genomic_DNA"/>
</dbReference>
<feature type="domain" description="N-acetyltransferase" evidence="2">
    <location>
        <begin position="46"/>
        <end position="239"/>
    </location>
</feature>
<evidence type="ECO:0000313" key="3">
    <source>
        <dbReference type="EMBL" id="KAL2275149.1"/>
    </source>
</evidence>
<dbReference type="PROSITE" id="PS51186">
    <property type="entry name" value="GNAT"/>
    <property type="match status" value="1"/>
</dbReference>
<organism evidence="3 4">
    <name type="scientific">Diaporthe vaccinii</name>
    <dbReference type="NCBI Taxonomy" id="105482"/>
    <lineage>
        <taxon>Eukaryota</taxon>
        <taxon>Fungi</taxon>
        <taxon>Dikarya</taxon>
        <taxon>Ascomycota</taxon>
        <taxon>Pezizomycotina</taxon>
        <taxon>Sordariomycetes</taxon>
        <taxon>Sordariomycetidae</taxon>
        <taxon>Diaporthales</taxon>
        <taxon>Diaporthaceae</taxon>
        <taxon>Diaporthe</taxon>
        <taxon>Diaporthe eres species complex</taxon>
    </lineage>
</organism>